<reference evidence="1" key="1">
    <citation type="submission" date="2021-01" db="UniProtKB">
        <authorList>
            <consortium name="EnsemblPlants"/>
        </authorList>
    </citation>
    <scope>IDENTIFICATION</scope>
</reference>
<dbReference type="EnsemblPlants" id="Kaladp0073s0073.4.v1.1">
    <property type="protein sequence ID" value="Kaladp0073s0073.4.v1.1"/>
    <property type="gene ID" value="Kaladp0073s0073.v1.1"/>
</dbReference>
<dbReference type="Proteomes" id="UP000594263">
    <property type="component" value="Unplaced"/>
</dbReference>
<organism evidence="1 2">
    <name type="scientific">Kalanchoe fedtschenkoi</name>
    <name type="common">Lavender scallops</name>
    <name type="synonym">South American air plant</name>
    <dbReference type="NCBI Taxonomy" id="63787"/>
    <lineage>
        <taxon>Eukaryota</taxon>
        <taxon>Viridiplantae</taxon>
        <taxon>Streptophyta</taxon>
        <taxon>Embryophyta</taxon>
        <taxon>Tracheophyta</taxon>
        <taxon>Spermatophyta</taxon>
        <taxon>Magnoliopsida</taxon>
        <taxon>eudicotyledons</taxon>
        <taxon>Gunneridae</taxon>
        <taxon>Pentapetalae</taxon>
        <taxon>Saxifragales</taxon>
        <taxon>Crassulaceae</taxon>
        <taxon>Kalanchoe</taxon>
    </lineage>
</organism>
<dbReference type="Gramene" id="Kaladp0073s0073.1.v1.1">
    <property type="protein sequence ID" value="Kaladp0073s0073.1.v1.1"/>
    <property type="gene ID" value="Kaladp0073s0073.v1.1"/>
</dbReference>
<evidence type="ECO:0000313" key="1">
    <source>
        <dbReference type="EnsemblPlants" id="Kaladp0073s0073.1.v1.1"/>
    </source>
</evidence>
<evidence type="ECO:0000313" key="2">
    <source>
        <dbReference type="Proteomes" id="UP000594263"/>
    </source>
</evidence>
<keyword evidence="2" id="KW-1185">Reference proteome</keyword>
<dbReference type="Gramene" id="Kaladp0073s0073.4.v1.1">
    <property type="protein sequence ID" value="Kaladp0073s0073.4.v1.1"/>
    <property type="gene ID" value="Kaladp0073s0073.v1.1"/>
</dbReference>
<proteinExistence type="predicted"/>
<dbReference type="EnsemblPlants" id="Kaladp0073s0073.1.v1.1">
    <property type="protein sequence ID" value="Kaladp0073s0073.1.v1.1"/>
    <property type="gene ID" value="Kaladp0073s0073.v1.1"/>
</dbReference>
<name>A0A7N1A1M8_KALFE</name>
<dbReference type="AlphaFoldDB" id="A0A7N1A1M8"/>
<accession>A0A7N1A1M8</accession>
<protein>
    <submittedName>
        <fullName evidence="1">Uncharacterized protein</fullName>
    </submittedName>
</protein>
<sequence>MNDVGGNHCRAEGSCQTVSPTRLALLLSHLQALCVAEKVAEIRARSQLMRNASLF</sequence>